<name>A0ABV6G4H3_9GAMM</name>
<comment type="caution">
    <text evidence="1">The sequence shown here is derived from an EMBL/GenBank/DDBJ whole genome shotgun (WGS) entry which is preliminary data.</text>
</comment>
<gene>
    <name evidence="1" type="ORF">ACFFHW_11315</name>
</gene>
<organism evidence="1 2">
    <name type="scientific">Kushneria aurantia</name>
    <dbReference type="NCBI Taxonomy" id="504092"/>
    <lineage>
        <taxon>Bacteria</taxon>
        <taxon>Pseudomonadati</taxon>
        <taxon>Pseudomonadota</taxon>
        <taxon>Gammaproteobacteria</taxon>
        <taxon>Oceanospirillales</taxon>
        <taxon>Halomonadaceae</taxon>
        <taxon>Kushneria</taxon>
    </lineage>
</organism>
<reference evidence="1 2" key="1">
    <citation type="submission" date="2024-09" db="EMBL/GenBank/DDBJ databases">
        <authorList>
            <person name="Sun Q."/>
            <person name="Mori K."/>
        </authorList>
    </citation>
    <scope>NUCLEOTIDE SEQUENCE [LARGE SCALE GENOMIC DNA]</scope>
    <source>
        <strain evidence="1 2">CCM 7415</strain>
    </source>
</reference>
<evidence type="ECO:0008006" key="3">
    <source>
        <dbReference type="Google" id="ProtNLM"/>
    </source>
</evidence>
<evidence type="ECO:0000313" key="1">
    <source>
        <dbReference type="EMBL" id="MFC0268560.1"/>
    </source>
</evidence>
<dbReference type="RefSeq" id="WP_019950169.1">
    <property type="nucleotide sequence ID" value="NZ_JBHLVX010000043.1"/>
</dbReference>
<proteinExistence type="predicted"/>
<sequence length="243" mass="26936">MSTERDNDGLDENLDDQLIAWGKAAAGLIPVVGGFVGEMIGIVIPAQRSDRIVAYLRGLKERLDHMDEEFQRSIRNNAEKIDLIEEGGYQAARATTAERINLIVEAVARGLTAEESEVVRRKRLLVLFGQLDEDEAAILNAYGQSYGRGRDPEDPFAGINRPRPPRIGGSQEDVDANSLYEIGIAHLTRLGLLKKNFGSLKKGQTPTFDPQKGDFEHRVEVSTLGRLLLKEIGRPTPFDQQTD</sequence>
<dbReference type="Proteomes" id="UP001589814">
    <property type="component" value="Unassembled WGS sequence"/>
</dbReference>
<accession>A0ABV6G4H3</accession>
<dbReference type="EMBL" id="JBHLVX010000043">
    <property type="protein sequence ID" value="MFC0268560.1"/>
    <property type="molecule type" value="Genomic_DNA"/>
</dbReference>
<protein>
    <recommendedName>
        <fullName evidence="3">DUF4393 domain-containing protein</fullName>
    </recommendedName>
</protein>
<keyword evidence="2" id="KW-1185">Reference proteome</keyword>
<evidence type="ECO:0000313" key="2">
    <source>
        <dbReference type="Proteomes" id="UP001589814"/>
    </source>
</evidence>